<feature type="compositionally biased region" description="Low complexity" evidence="1">
    <location>
        <begin position="116"/>
        <end position="129"/>
    </location>
</feature>
<accession>A0AAD3Y5I4</accession>
<name>A0AAD3Y5I4_NEPGR</name>
<gene>
    <name evidence="2" type="ORF">Nepgr_032260</name>
</gene>
<organism evidence="2 3">
    <name type="scientific">Nepenthes gracilis</name>
    <name type="common">Slender pitcher plant</name>
    <dbReference type="NCBI Taxonomy" id="150966"/>
    <lineage>
        <taxon>Eukaryota</taxon>
        <taxon>Viridiplantae</taxon>
        <taxon>Streptophyta</taxon>
        <taxon>Embryophyta</taxon>
        <taxon>Tracheophyta</taxon>
        <taxon>Spermatophyta</taxon>
        <taxon>Magnoliopsida</taxon>
        <taxon>eudicotyledons</taxon>
        <taxon>Gunneridae</taxon>
        <taxon>Pentapetalae</taxon>
        <taxon>Caryophyllales</taxon>
        <taxon>Nepenthaceae</taxon>
        <taxon>Nepenthes</taxon>
    </lineage>
</organism>
<evidence type="ECO:0000313" key="3">
    <source>
        <dbReference type="Proteomes" id="UP001279734"/>
    </source>
</evidence>
<reference evidence="2" key="1">
    <citation type="submission" date="2023-05" db="EMBL/GenBank/DDBJ databases">
        <title>Nepenthes gracilis genome sequencing.</title>
        <authorList>
            <person name="Fukushima K."/>
        </authorList>
    </citation>
    <scope>NUCLEOTIDE SEQUENCE</scope>
    <source>
        <strain evidence="2">SING2019-196</strain>
    </source>
</reference>
<feature type="compositionally biased region" description="Polar residues" evidence="1">
    <location>
        <begin position="25"/>
        <end position="47"/>
    </location>
</feature>
<feature type="compositionally biased region" description="Basic and acidic residues" evidence="1">
    <location>
        <begin position="1"/>
        <end position="17"/>
    </location>
</feature>
<comment type="caution">
    <text evidence="2">The sequence shown here is derived from an EMBL/GenBank/DDBJ whole genome shotgun (WGS) entry which is preliminary data.</text>
</comment>
<sequence>MAIVETEMKPAKEDTQLPHKRRKQATSAGHEQNRNSLASHFSKSKVNQRGLKPAKTVGDSDNHHWIRQHQTKRISGREEGHLKELPRKHGIGKSYHEQKHHRLGKPLAPKPPWHHSSTSDSGLQSDSSQNPAHGDVGVGSSAPSMDSLSVHVMAEDNQDSSSARVEFSGLGLVLLPPIADSVSVPAEAEEDLKVVQFDDAGASQCSADVGGASHTTLEVPDGAH</sequence>
<dbReference type="AlphaFoldDB" id="A0AAD3Y5I4"/>
<dbReference type="EMBL" id="BSYO01000038">
    <property type="protein sequence ID" value="GMH30417.1"/>
    <property type="molecule type" value="Genomic_DNA"/>
</dbReference>
<feature type="compositionally biased region" description="Basic residues" evidence="1">
    <location>
        <begin position="65"/>
        <end position="74"/>
    </location>
</feature>
<evidence type="ECO:0000256" key="1">
    <source>
        <dbReference type="SAM" id="MobiDB-lite"/>
    </source>
</evidence>
<evidence type="ECO:0000313" key="2">
    <source>
        <dbReference type="EMBL" id="GMH30417.1"/>
    </source>
</evidence>
<feature type="region of interest" description="Disordered" evidence="1">
    <location>
        <begin position="204"/>
        <end position="224"/>
    </location>
</feature>
<keyword evidence="3" id="KW-1185">Reference proteome</keyword>
<dbReference type="Proteomes" id="UP001279734">
    <property type="component" value="Unassembled WGS sequence"/>
</dbReference>
<feature type="region of interest" description="Disordered" evidence="1">
    <location>
        <begin position="1"/>
        <end position="144"/>
    </location>
</feature>
<feature type="compositionally biased region" description="Basic and acidic residues" evidence="1">
    <location>
        <begin position="75"/>
        <end position="87"/>
    </location>
</feature>
<protein>
    <submittedName>
        <fullName evidence="2">Uncharacterized protein</fullName>
    </submittedName>
</protein>
<proteinExistence type="predicted"/>